<comment type="caution">
    <text evidence="1">The sequence shown here is derived from an EMBL/GenBank/DDBJ whole genome shotgun (WGS) entry which is preliminary data.</text>
</comment>
<name>A0A1G2GWF9_9BACT</name>
<reference evidence="1 2" key="1">
    <citation type="journal article" date="2016" name="Nat. Commun.">
        <title>Thousands of microbial genomes shed light on interconnected biogeochemical processes in an aquifer system.</title>
        <authorList>
            <person name="Anantharaman K."/>
            <person name="Brown C.T."/>
            <person name="Hug L.A."/>
            <person name="Sharon I."/>
            <person name="Castelle C.J."/>
            <person name="Probst A.J."/>
            <person name="Thomas B.C."/>
            <person name="Singh A."/>
            <person name="Wilkins M.J."/>
            <person name="Karaoz U."/>
            <person name="Brodie E.L."/>
            <person name="Williams K.H."/>
            <person name="Hubbard S.S."/>
            <person name="Banfield J.F."/>
        </authorList>
    </citation>
    <scope>NUCLEOTIDE SEQUENCE [LARGE SCALE GENOMIC DNA]</scope>
</reference>
<dbReference type="EMBL" id="MHNY01000043">
    <property type="protein sequence ID" value="OGZ54556.1"/>
    <property type="molecule type" value="Genomic_DNA"/>
</dbReference>
<sequence>MIFNTLFLYIWGYLLWGTTEVGSGEWWLEECGHLLWSGFHTWILISYQKHHHAEEFAYWRDKEERLIWFRVIRLSVFCWEGIELIHDSSGLFATFAQLSNRDTMVDIIFSGLVAPLFSISCRRWKDGLNLFFTDPNKRQITEQRLRLVHVILRQVAEENIENEPQAMRNLRGLIKETWRENHRIQPVVKMLYDVARGSRRERRRRRAYLRSLRL</sequence>
<gene>
    <name evidence="1" type="ORF">A3H64_00580</name>
</gene>
<evidence type="ECO:0000313" key="1">
    <source>
        <dbReference type="EMBL" id="OGZ54556.1"/>
    </source>
</evidence>
<organism evidence="1 2">
    <name type="scientific">Candidatus Ryanbacteria bacterium RIFCSPLOWO2_02_FULL_45_11c</name>
    <dbReference type="NCBI Taxonomy" id="1802128"/>
    <lineage>
        <taxon>Bacteria</taxon>
        <taxon>Candidatus Ryaniibacteriota</taxon>
    </lineage>
</organism>
<dbReference type="AlphaFoldDB" id="A0A1G2GWF9"/>
<protein>
    <submittedName>
        <fullName evidence="1">Uncharacterized protein</fullName>
    </submittedName>
</protein>
<accession>A0A1G2GWF9</accession>
<evidence type="ECO:0000313" key="2">
    <source>
        <dbReference type="Proteomes" id="UP000178186"/>
    </source>
</evidence>
<proteinExistence type="predicted"/>
<dbReference type="Proteomes" id="UP000178186">
    <property type="component" value="Unassembled WGS sequence"/>
</dbReference>